<keyword evidence="2" id="KW-1185">Reference proteome</keyword>
<accession>A0A419V6I4</accession>
<evidence type="ECO:0000313" key="2">
    <source>
        <dbReference type="Proteomes" id="UP000285120"/>
    </source>
</evidence>
<proteinExistence type="predicted"/>
<reference evidence="1 2" key="1">
    <citation type="submission" date="2018-09" db="EMBL/GenBank/DDBJ databases">
        <title>Genomic Encyclopedia of Archaeal and Bacterial Type Strains, Phase II (KMG-II): from individual species to whole genera.</title>
        <authorList>
            <person name="Goeker M."/>
        </authorList>
    </citation>
    <scope>NUCLEOTIDE SEQUENCE [LARGE SCALE GENOMIC DNA]</scope>
    <source>
        <strain evidence="1 2">DSM 17008</strain>
    </source>
</reference>
<dbReference type="RefSeq" id="WP_120192463.1">
    <property type="nucleotide sequence ID" value="NZ_RAPK01000007.1"/>
</dbReference>
<gene>
    <name evidence="1" type="ORF">ATL39_1296</name>
</gene>
<name>A0A419V6I4_9BACL</name>
<dbReference type="EMBL" id="RAPK01000007">
    <property type="protein sequence ID" value="RKD75595.1"/>
    <property type="molecule type" value="Genomic_DNA"/>
</dbReference>
<evidence type="ECO:0000313" key="1">
    <source>
        <dbReference type="EMBL" id="RKD75595.1"/>
    </source>
</evidence>
<dbReference type="Proteomes" id="UP000285120">
    <property type="component" value="Unassembled WGS sequence"/>
</dbReference>
<comment type="caution">
    <text evidence="1">The sequence shown here is derived from an EMBL/GenBank/DDBJ whole genome shotgun (WGS) entry which is preliminary data.</text>
</comment>
<dbReference type="AlphaFoldDB" id="A0A419V6I4"/>
<organism evidence="1 2">
    <name type="scientific">Sinobaca qinghaiensis</name>
    <dbReference type="NCBI Taxonomy" id="342944"/>
    <lineage>
        <taxon>Bacteria</taxon>
        <taxon>Bacillati</taxon>
        <taxon>Bacillota</taxon>
        <taxon>Bacilli</taxon>
        <taxon>Bacillales</taxon>
        <taxon>Sporolactobacillaceae</taxon>
        <taxon>Sinobaca</taxon>
    </lineage>
</organism>
<sequence length="94" mass="11273">METSRERKQEYYYRKLSEYDELVTEINQLSRELGNETLLTHLRLYKEQKDQIEDIMSYFDRVGMQPEKNSAESILSLGLLELHKSLMNIKGTRR</sequence>
<dbReference type="OrthoDB" id="2972485at2"/>
<protein>
    <submittedName>
        <fullName evidence="1">Uncharacterized protein</fullName>
    </submittedName>
</protein>